<feature type="compositionally biased region" description="Basic and acidic residues" evidence="10">
    <location>
        <begin position="181"/>
        <end position="194"/>
    </location>
</feature>
<dbReference type="RefSeq" id="XP_026098861.1">
    <property type="nucleotide sequence ID" value="XM_026243076.1"/>
</dbReference>
<feature type="compositionally biased region" description="Basic and acidic residues" evidence="10">
    <location>
        <begin position="452"/>
        <end position="481"/>
    </location>
</feature>
<comment type="subcellular location">
    <subcellularLocation>
        <location evidence="9">Endomembrane system</location>
        <topology evidence="9">Single-pass membrane protein</topology>
    </subcellularLocation>
    <subcellularLocation>
        <location evidence="1">Nucleus envelope</location>
    </subcellularLocation>
</comment>
<evidence type="ECO:0000313" key="13">
    <source>
        <dbReference type="RefSeq" id="XP_026098861.1"/>
    </source>
</evidence>
<keyword evidence="4" id="KW-0812">Transmembrane</keyword>
<dbReference type="GO" id="GO:0061024">
    <property type="term" value="P:membrane organization"/>
    <property type="evidence" value="ECO:0007669"/>
    <property type="project" value="TreeGrafter"/>
</dbReference>
<dbReference type="GO" id="GO:0001671">
    <property type="term" value="F:ATPase activator activity"/>
    <property type="evidence" value="ECO:0007669"/>
    <property type="project" value="InterPro"/>
</dbReference>
<comment type="similarity">
    <text evidence="2">Belongs to the TOR1AIP family.</text>
</comment>
<feature type="compositionally biased region" description="Basic and acidic residues" evidence="10">
    <location>
        <begin position="790"/>
        <end position="802"/>
    </location>
</feature>
<feature type="compositionally biased region" description="Acidic residues" evidence="10">
    <location>
        <begin position="403"/>
        <end position="413"/>
    </location>
</feature>
<feature type="compositionally biased region" description="Basic and acidic residues" evidence="10">
    <location>
        <begin position="1"/>
        <end position="13"/>
    </location>
</feature>
<evidence type="ECO:0000256" key="4">
    <source>
        <dbReference type="ARBA" id="ARBA00022692"/>
    </source>
</evidence>
<feature type="compositionally biased region" description="Acidic residues" evidence="10">
    <location>
        <begin position="82"/>
        <end position="92"/>
    </location>
</feature>
<feature type="compositionally biased region" description="Polar residues" evidence="10">
    <location>
        <begin position="107"/>
        <end position="118"/>
    </location>
</feature>
<accession>A0A6P6MS04</accession>
<dbReference type="Proteomes" id="UP000515129">
    <property type="component" value="Unplaced"/>
</dbReference>
<protein>
    <submittedName>
        <fullName evidence="13">Torsin-1A-interacting protein 2 isoform X12</fullName>
    </submittedName>
</protein>
<dbReference type="Gene3D" id="3.40.50.12190">
    <property type="match status" value="1"/>
</dbReference>
<reference evidence="13" key="1">
    <citation type="submission" date="2025-08" db="UniProtKB">
        <authorList>
            <consortium name="RefSeq"/>
        </authorList>
    </citation>
    <scope>IDENTIFICATION</scope>
    <source>
        <strain evidence="13">Wakin</strain>
        <tissue evidence="13">Muscle</tissue>
    </source>
</reference>
<dbReference type="InterPro" id="IPR046753">
    <property type="entry name" value="TOIP1/2_C"/>
</dbReference>
<dbReference type="InterPro" id="IPR038599">
    <property type="entry name" value="LAP1C-like_C_sf"/>
</dbReference>
<dbReference type="AlphaFoldDB" id="A0A6P6MS04"/>
<dbReference type="PANTHER" id="PTHR18843">
    <property type="entry name" value="TORSIN-1A-INTERACTING PROTEIN"/>
    <property type="match status" value="1"/>
</dbReference>
<dbReference type="Pfam" id="PF05609">
    <property type="entry name" value="LAP1_C"/>
    <property type="match status" value="1"/>
</dbReference>
<evidence type="ECO:0000256" key="6">
    <source>
        <dbReference type="ARBA" id="ARBA00023136"/>
    </source>
</evidence>
<feature type="compositionally biased region" description="Acidic residues" evidence="10">
    <location>
        <begin position="258"/>
        <end position="269"/>
    </location>
</feature>
<feature type="compositionally biased region" description="Basic and acidic residues" evidence="10">
    <location>
        <begin position="414"/>
        <end position="427"/>
    </location>
</feature>
<evidence type="ECO:0000256" key="10">
    <source>
        <dbReference type="SAM" id="MobiDB-lite"/>
    </source>
</evidence>
<proteinExistence type="inferred from homology"/>
<sequence>MDREKDSKTERKGGPSGDILPDNARKEDDEDTGTPSCQPRDPVQKETDPGAESIHDRKEESVRSGEAEKKQTESLLNIPKTEDEEEEEEEEMASDKHEEEVKRDENVQPQITVPVNNKDTGKPSFQPPDPVQKETDPGSVSRYDRKEESVRSGEAEKKQTESLLNIPKTEDEEEEEEEEIASDKHEEELKRDENVQPQITVPVNNKDTGKPSFQPPDPVQKETDPGSVSRHDRKEESVRSGEAEKKQTESLLNIPKTEDEEKEEEEEEMASDKHEEEVKRDENVQPQITVPVNNKDTGKPSFQPPDPVQNETDPGSVSRHDRKEESVRSGEAEKKQTEKTTEKQHHSGTEPKIDREGEICRKPEKSEDLSGDSLSVNEPKEDGPSGDILPDDAQSLLNIPKTEDEEEEEEEEMASDKHEEELKRDENVQPQITVPVNNKDTGKPSFQPPDPVQKETDPGSVSRYDRKEESVRSGEAEKKQTESLLNIPKTEDEEEEEEEEMASDKHEEEVKRDDNVQPQITVPVNNKDTGKPSFQPPDPVQKETDPGSVSRYDRKEESVRSGEAEKKQTEKTTEKQHHSGTEPKIDREGEICRKPEKSEDLSGDSLSVNEPKEDGPSGDILPDNAQSLLNIPRTEDEEKEEEEEMASDKHEEEVKRDDNVQPQITVPVNNKDTGKPSFQPPDPVQKETDPGSVSRHDRKEESVRSGEAEKKQTEKTTEKQHHSGTEPKIDREGEICRKPEKSEDLSGDSLSVNEPKEDGPSGDILPDDAQSLLNIPKTEDEEKEEEEEMASDKHEEEVKRDENVQPQITVPVNNKTIWTTAVVILIAVVCALCQRSPDSTSSKTKEVNVVDLFNQEMKKLETTFPNQHPELWRRSLIHLRRHLKMKNPTEPVSLILTSDRRAEKTLGCLALGLARAFSTAHNSSVLKINGKNKASQDSDQVKLDIDSELRKAFEGKKSAAVIHHFEELPPGSTLIFYRYCDHENAAYKDVFLAFTVMLDAEVELPSSVSLGRVEEMVQEHIKNKFVSSDKSAMFNQMDVDKLGGLWSRISHLILPVAAEKKFEEQGCGDWDNSTNSF</sequence>
<feature type="compositionally biased region" description="Polar residues" evidence="10">
    <location>
        <begin position="284"/>
        <end position="295"/>
    </location>
</feature>
<dbReference type="GO" id="GO:0005635">
    <property type="term" value="C:nuclear envelope"/>
    <property type="evidence" value="ECO:0007669"/>
    <property type="project" value="UniProtKB-SubCell"/>
</dbReference>
<dbReference type="GO" id="GO:0016020">
    <property type="term" value="C:membrane"/>
    <property type="evidence" value="ECO:0007669"/>
    <property type="project" value="TreeGrafter"/>
</dbReference>
<name>A0A6P6MS04_CARAU</name>
<feature type="compositionally biased region" description="Basic and acidic residues" evidence="10">
    <location>
        <begin position="93"/>
        <end position="106"/>
    </location>
</feature>
<feature type="compositionally biased region" description="Basic and acidic residues" evidence="10">
    <location>
        <begin position="42"/>
        <end position="72"/>
    </location>
</feature>
<feature type="compositionally biased region" description="Polar residues" evidence="10">
    <location>
        <begin position="428"/>
        <end position="439"/>
    </location>
</feature>
<evidence type="ECO:0000313" key="12">
    <source>
        <dbReference type="Proteomes" id="UP000515129"/>
    </source>
</evidence>
<evidence type="ECO:0000256" key="3">
    <source>
        <dbReference type="ARBA" id="ARBA00022553"/>
    </source>
</evidence>
<feature type="compositionally biased region" description="Basic and acidic residues" evidence="10">
    <location>
        <begin position="131"/>
        <end position="160"/>
    </location>
</feature>
<feature type="domain" description="Torsin-1A-interacting protein 1/2 AAA+ activator" evidence="11">
    <location>
        <begin position="843"/>
        <end position="1067"/>
    </location>
</feature>
<feature type="compositionally biased region" description="Basic and acidic residues" evidence="10">
    <location>
        <begin position="270"/>
        <end position="283"/>
    </location>
</feature>
<keyword evidence="8" id="KW-0539">Nucleus</keyword>
<feature type="compositionally biased region" description="Polar residues" evidence="10">
    <location>
        <begin position="660"/>
        <end position="671"/>
    </location>
</feature>
<feature type="compositionally biased region" description="Basic and acidic residues" evidence="10">
    <location>
        <begin position="502"/>
        <end position="515"/>
    </location>
</feature>
<evidence type="ECO:0000256" key="5">
    <source>
        <dbReference type="ARBA" id="ARBA00022989"/>
    </source>
</evidence>
<gene>
    <name evidence="13" type="primary">LOC113069927</name>
</gene>
<feature type="compositionally biased region" description="Acidic residues" evidence="10">
    <location>
        <begin position="635"/>
        <end position="645"/>
    </location>
</feature>
<dbReference type="PANTHER" id="PTHR18843:SF7">
    <property type="entry name" value="LAMINA-ASSOCIATED POLYPEPTIDE 1B ISOFORM 1-RELATED"/>
    <property type="match status" value="1"/>
</dbReference>
<keyword evidence="7" id="KW-0325">Glycoprotein</keyword>
<organism evidence="12 13">
    <name type="scientific">Carassius auratus</name>
    <name type="common">Goldfish</name>
    <dbReference type="NCBI Taxonomy" id="7957"/>
    <lineage>
        <taxon>Eukaryota</taxon>
        <taxon>Metazoa</taxon>
        <taxon>Chordata</taxon>
        <taxon>Craniata</taxon>
        <taxon>Vertebrata</taxon>
        <taxon>Euteleostomi</taxon>
        <taxon>Actinopterygii</taxon>
        <taxon>Neopterygii</taxon>
        <taxon>Teleostei</taxon>
        <taxon>Ostariophysi</taxon>
        <taxon>Cypriniformes</taxon>
        <taxon>Cyprinidae</taxon>
        <taxon>Cyprininae</taxon>
        <taxon>Carassius</taxon>
    </lineage>
</organism>
<keyword evidence="3" id="KW-0597">Phosphoprotein</keyword>
<evidence type="ECO:0000256" key="8">
    <source>
        <dbReference type="ARBA" id="ARBA00023242"/>
    </source>
</evidence>
<keyword evidence="6" id="KW-0472">Membrane</keyword>
<feature type="compositionally biased region" description="Basic and acidic residues" evidence="10">
    <location>
        <begin position="318"/>
        <end position="368"/>
    </location>
</feature>
<feature type="compositionally biased region" description="Acidic residues" evidence="10">
    <location>
        <begin position="170"/>
        <end position="180"/>
    </location>
</feature>
<evidence type="ECO:0000256" key="7">
    <source>
        <dbReference type="ARBA" id="ARBA00023180"/>
    </source>
</evidence>
<dbReference type="InterPro" id="IPR008662">
    <property type="entry name" value="TOIP1/2"/>
</dbReference>
<feature type="compositionally biased region" description="Basic and acidic residues" evidence="10">
    <location>
        <begin position="684"/>
        <end position="744"/>
    </location>
</feature>
<keyword evidence="5" id="KW-1133">Transmembrane helix</keyword>
<evidence type="ECO:0000256" key="2">
    <source>
        <dbReference type="ARBA" id="ARBA00007860"/>
    </source>
</evidence>
<evidence type="ECO:0000256" key="9">
    <source>
        <dbReference type="ARBA" id="ARBA00037847"/>
    </source>
</evidence>
<feature type="region of interest" description="Disordered" evidence="10">
    <location>
        <begin position="1"/>
        <end position="802"/>
    </location>
</feature>
<evidence type="ECO:0000256" key="1">
    <source>
        <dbReference type="ARBA" id="ARBA00004259"/>
    </source>
</evidence>
<feature type="compositionally biased region" description="Polar residues" evidence="10">
    <location>
        <begin position="195"/>
        <end position="206"/>
    </location>
</feature>
<feature type="compositionally biased region" description="Polar residues" evidence="10">
    <location>
        <begin position="516"/>
        <end position="527"/>
    </location>
</feature>
<feature type="compositionally biased region" description="Acidic residues" evidence="10">
    <location>
        <begin position="779"/>
        <end position="789"/>
    </location>
</feature>
<feature type="compositionally biased region" description="Basic and acidic residues" evidence="10">
    <location>
        <begin position="540"/>
        <end position="600"/>
    </location>
</feature>
<feature type="compositionally biased region" description="Basic and acidic residues" evidence="10">
    <location>
        <begin position="646"/>
        <end position="659"/>
    </location>
</feature>
<feature type="compositionally biased region" description="Acidic residues" evidence="10">
    <location>
        <begin position="491"/>
        <end position="501"/>
    </location>
</feature>
<evidence type="ECO:0000259" key="11">
    <source>
        <dbReference type="Pfam" id="PF05609"/>
    </source>
</evidence>
<dbReference type="GeneID" id="113069927"/>
<feature type="compositionally biased region" description="Basic and acidic residues" evidence="10">
    <location>
        <begin position="219"/>
        <end position="248"/>
    </location>
</feature>
<keyword evidence="12" id="KW-1185">Reference proteome</keyword>